<feature type="region of interest" description="Disordered" evidence="1">
    <location>
        <begin position="126"/>
        <end position="165"/>
    </location>
</feature>
<dbReference type="Proteomes" id="UP000314294">
    <property type="component" value="Unassembled WGS sequence"/>
</dbReference>
<feature type="compositionally biased region" description="Basic and acidic residues" evidence="1">
    <location>
        <begin position="156"/>
        <end position="165"/>
    </location>
</feature>
<keyword evidence="3" id="KW-1185">Reference proteome</keyword>
<reference evidence="2 3" key="1">
    <citation type="submission" date="2019-03" db="EMBL/GenBank/DDBJ databases">
        <title>First draft genome of Liparis tanakae, snailfish: a comprehensive survey of snailfish specific genes.</title>
        <authorList>
            <person name="Kim W."/>
            <person name="Song I."/>
            <person name="Jeong J.-H."/>
            <person name="Kim D."/>
            <person name="Kim S."/>
            <person name="Ryu S."/>
            <person name="Song J.Y."/>
            <person name="Lee S.K."/>
        </authorList>
    </citation>
    <scope>NUCLEOTIDE SEQUENCE [LARGE SCALE GENOMIC DNA]</scope>
    <source>
        <tissue evidence="2">Muscle</tissue>
    </source>
</reference>
<feature type="compositionally biased region" description="Basic residues" evidence="1">
    <location>
        <begin position="31"/>
        <end position="45"/>
    </location>
</feature>
<name>A0A4Z2FNW4_9TELE</name>
<sequence>MSAGITDFVNVEHAESRRRGRLSALLTNRRGEKHHMGLHHPRKLKTGPPGPDSGRWLVYTTGDCFTCSTLMARCASKYLRRAMQVCLAVCLLEKISSSLSSAPWSSGFRISRVLICKQSVRLTRRRSPSCRSKSSSTARKEKEMEKNMVAWQQPDACEHSSSHSV</sequence>
<proteinExistence type="predicted"/>
<protein>
    <submittedName>
        <fullName evidence="2">Uncharacterized protein</fullName>
    </submittedName>
</protein>
<organism evidence="2 3">
    <name type="scientific">Liparis tanakae</name>
    <name type="common">Tanaka's snailfish</name>
    <dbReference type="NCBI Taxonomy" id="230148"/>
    <lineage>
        <taxon>Eukaryota</taxon>
        <taxon>Metazoa</taxon>
        <taxon>Chordata</taxon>
        <taxon>Craniata</taxon>
        <taxon>Vertebrata</taxon>
        <taxon>Euteleostomi</taxon>
        <taxon>Actinopterygii</taxon>
        <taxon>Neopterygii</taxon>
        <taxon>Teleostei</taxon>
        <taxon>Neoteleostei</taxon>
        <taxon>Acanthomorphata</taxon>
        <taxon>Eupercaria</taxon>
        <taxon>Perciformes</taxon>
        <taxon>Cottioidei</taxon>
        <taxon>Cottales</taxon>
        <taxon>Liparidae</taxon>
        <taxon>Liparis</taxon>
    </lineage>
</organism>
<accession>A0A4Z2FNW4</accession>
<evidence type="ECO:0000313" key="3">
    <source>
        <dbReference type="Proteomes" id="UP000314294"/>
    </source>
</evidence>
<comment type="caution">
    <text evidence="2">The sequence shown here is derived from an EMBL/GenBank/DDBJ whole genome shotgun (WGS) entry which is preliminary data.</text>
</comment>
<feature type="region of interest" description="Disordered" evidence="1">
    <location>
        <begin position="31"/>
        <end position="50"/>
    </location>
</feature>
<evidence type="ECO:0000256" key="1">
    <source>
        <dbReference type="SAM" id="MobiDB-lite"/>
    </source>
</evidence>
<gene>
    <name evidence="2" type="ORF">EYF80_047091</name>
</gene>
<dbReference type="AlphaFoldDB" id="A0A4Z2FNW4"/>
<evidence type="ECO:0000313" key="2">
    <source>
        <dbReference type="EMBL" id="TNN42731.1"/>
    </source>
</evidence>
<dbReference type="EMBL" id="SRLO01001017">
    <property type="protein sequence ID" value="TNN42731.1"/>
    <property type="molecule type" value="Genomic_DNA"/>
</dbReference>